<dbReference type="OrthoDB" id="4483486at2"/>
<feature type="region of interest" description="Disordered" evidence="1">
    <location>
        <begin position="143"/>
        <end position="176"/>
    </location>
</feature>
<dbReference type="RefSeq" id="WP_110626079.1">
    <property type="nucleotide sequence ID" value="NZ_CP029788.1"/>
</dbReference>
<evidence type="ECO:0000313" key="2">
    <source>
        <dbReference type="EMBL" id="AWT41143.1"/>
    </source>
</evidence>
<evidence type="ECO:0000256" key="1">
    <source>
        <dbReference type="SAM" id="MobiDB-lite"/>
    </source>
</evidence>
<proteinExistence type="predicted"/>
<dbReference type="CDD" id="cd07812">
    <property type="entry name" value="SRPBCC"/>
    <property type="match status" value="1"/>
</dbReference>
<accession>A0A2U9NV25</accession>
<feature type="compositionally biased region" description="Low complexity" evidence="1">
    <location>
        <begin position="154"/>
        <end position="166"/>
    </location>
</feature>
<protein>
    <submittedName>
        <fullName evidence="2">Polyketide cyclase</fullName>
    </submittedName>
</protein>
<feature type="compositionally biased region" description="Gly residues" evidence="1">
    <location>
        <begin position="167"/>
        <end position="176"/>
    </location>
</feature>
<dbReference type="AlphaFoldDB" id="A0A2U9NV25"/>
<dbReference type="SUPFAM" id="SSF55961">
    <property type="entry name" value="Bet v1-like"/>
    <property type="match status" value="1"/>
</dbReference>
<gene>
    <name evidence="2" type="ORF">DMT42_01560</name>
</gene>
<dbReference type="Gene3D" id="3.30.530.20">
    <property type="match status" value="1"/>
</dbReference>
<reference evidence="2 3" key="1">
    <citation type="submission" date="2018-06" db="EMBL/GenBank/DDBJ databases">
        <title>The complete genome sequence of a nosiheptide producer Streptomyces actuosus ATCC 25421: deducing the ability of producing a new class III lantibiotics.</title>
        <authorList>
            <person name="Liu W."/>
            <person name="Sun F."/>
            <person name="Hu Y."/>
        </authorList>
    </citation>
    <scope>NUCLEOTIDE SEQUENCE [LARGE SCALE GENOMIC DNA]</scope>
    <source>
        <strain evidence="2 3">ATCC 25421</strain>
    </source>
</reference>
<dbReference type="EMBL" id="CP029788">
    <property type="protein sequence ID" value="AWT41143.1"/>
    <property type="molecule type" value="Genomic_DNA"/>
</dbReference>
<dbReference type="InterPro" id="IPR023393">
    <property type="entry name" value="START-like_dom_sf"/>
</dbReference>
<dbReference type="KEGG" id="sact:DMT42_01560"/>
<sequence length="176" mass="18624">MAVRHRLIKARPGVVWDVLADGGKYPQWVVGPSGAEPVRGQWPQTDAAIRYEVPVGPFRLSNETIVRRCEEGAGLELEAHAGPLGSARIAIELRPWGEHCLVIVDEHPLQGAGGLLHNAGFEVLIQLRHRAMLARLARLCESRPDNGRSAAENAGPGSEGTEPAGSPSGGSGSGHA</sequence>
<name>A0A2U9NV25_STRAS</name>
<dbReference type="Proteomes" id="UP000247634">
    <property type="component" value="Chromosome"/>
</dbReference>
<keyword evidence="3" id="KW-1185">Reference proteome</keyword>
<evidence type="ECO:0000313" key="3">
    <source>
        <dbReference type="Proteomes" id="UP000247634"/>
    </source>
</evidence>
<organism evidence="2 3">
    <name type="scientific">Streptomyces actuosus</name>
    <dbReference type="NCBI Taxonomy" id="1885"/>
    <lineage>
        <taxon>Bacteria</taxon>
        <taxon>Bacillati</taxon>
        <taxon>Actinomycetota</taxon>
        <taxon>Actinomycetes</taxon>
        <taxon>Kitasatosporales</taxon>
        <taxon>Streptomycetaceae</taxon>
        <taxon>Streptomyces</taxon>
    </lineage>
</organism>